<dbReference type="AlphaFoldDB" id="A0A1Y0B432"/>
<keyword evidence="1" id="KW-1133">Transmembrane helix</keyword>
<protein>
    <submittedName>
        <fullName evidence="2">Uncharacterized protein</fullName>
    </submittedName>
</protein>
<sequence>MPNKFRRSRNALEEESSMILFHLTRMQVRKKVHIPLYIVLQLALTCQCSCFSWGWGVFRSRDSVIYHSCWFSPDYYHELDFIMHAEDAHAKAVLAVNGLHFLLCY</sequence>
<gene>
    <name evidence="2" type="ORF">AEK19_MT2012</name>
</gene>
<proteinExistence type="predicted"/>
<keyword evidence="1" id="KW-0812">Transmembrane</keyword>
<evidence type="ECO:0000256" key="1">
    <source>
        <dbReference type="SAM" id="Phobius"/>
    </source>
</evidence>
<reference evidence="2" key="1">
    <citation type="submission" date="2017-03" db="EMBL/GenBank/DDBJ databases">
        <title>The mitochondrial genome of the carnivorous plant Utricularia reniformis (Lentibulariaceae): structure, comparative analysis and evolutionary landmarks.</title>
        <authorList>
            <person name="Silva S.R."/>
            <person name="Alvarenga D.O."/>
            <person name="Michael T.P."/>
            <person name="Miranda V.F.O."/>
            <person name="Varani A.M."/>
        </authorList>
    </citation>
    <scope>NUCLEOTIDE SEQUENCE</scope>
</reference>
<keyword evidence="2" id="KW-0496">Mitochondrion</keyword>
<dbReference type="EMBL" id="KY774314">
    <property type="protein sequence ID" value="ART32172.1"/>
    <property type="molecule type" value="Genomic_DNA"/>
</dbReference>
<accession>A0A1Y0B432</accession>
<geneLocation type="mitochondrion" evidence="2"/>
<name>A0A1Y0B432_9LAMI</name>
<feature type="transmembrane region" description="Helical" evidence="1">
    <location>
        <begin position="34"/>
        <end position="55"/>
    </location>
</feature>
<keyword evidence="1" id="KW-0472">Membrane</keyword>
<organism evidence="2">
    <name type="scientific">Utricularia reniformis</name>
    <dbReference type="NCBI Taxonomy" id="192314"/>
    <lineage>
        <taxon>Eukaryota</taxon>
        <taxon>Viridiplantae</taxon>
        <taxon>Streptophyta</taxon>
        <taxon>Embryophyta</taxon>
        <taxon>Tracheophyta</taxon>
        <taxon>Spermatophyta</taxon>
        <taxon>Magnoliopsida</taxon>
        <taxon>eudicotyledons</taxon>
        <taxon>Gunneridae</taxon>
        <taxon>Pentapetalae</taxon>
        <taxon>asterids</taxon>
        <taxon>lamiids</taxon>
        <taxon>Lamiales</taxon>
        <taxon>Lentibulariaceae</taxon>
        <taxon>Utricularia</taxon>
    </lineage>
</organism>
<evidence type="ECO:0000313" key="2">
    <source>
        <dbReference type="EMBL" id="ART32172.1"/>
    </source>
</evidence>